<evidence type="ECO:0000256" key="4">
    <source>
        <dbReference type="SAM" id="MobiDB-lite"/>
    </source>
</evidence>
<dbReference type="InterPro" id="IPR057326">
    <property type="entry name" value="KR_dom"/>
</dbReference>
<evidence type="ECO:0000256" key="3">
    <source>
        <dbReference type="RuleBase" id="RU000363"/>
    </source>
</evidence>
<reference evidence="6 7" key="1">
    <citation type="submission" date="2019-03" db="EMBL/GenBank/DDBJ databases">
        <title>Genomic Encyclopedia of Type Strains, Phase IV (KMG-IV): sequencing the most valuable type-strain genomes for metagenomic binning, comparative biology and taxonomic classification.</title>
        <authorList>
            <person name="Goeker M."/>
        </authorList>
    </citation>
    <scope>NUCLEOTIDE SEQUENCE [LARGE SCALE GENOMIC DNA]</scope>
    <source>
        <strain evidence="6 7">DSM 44684</strain>
    </source>
</reference>
<protein>
    <recommendedName>
        <fullName evidence="5">Ketoreductase domain-containing protein</fullName>
    </recommendedName>
</protein>
<proteinExistence type="inferred from homology"/>
<dbReference type="PANTHER" id="PTHR24322:SF736">
    <property type="entry name" value="RETINOL DEHYDROGENASE 10"/>
    <property type="match status" value="1"/>
</dbReference>
<dbReference type="CDD" id="cd05233">
    <property type="entry name" value="SDR_c"/>
    <property type="match status" value="1"/>
</dbReference>
<dbReference type="PANTHER" id="PTHR24322">
    <property type="entry name" value="PKSB"/>
    <property type="match status" value="1"/>
</dbReference>
<dbReference type="Pfam" id="PF00106">
    <property type="entry name" value="adh_short"/>
    <property type="match status" value="1"/>
</dbReference>
<keyword evidence="7" id="KW-1185">Reference proteome</keyword>
<dbReference type="EMBL" id="SMFR01000003">
    <property type="protein sequence ID" value="TCJ95268.1"/>
    <property type="molecule type" value="Genomic_DNA"/>
</dbReference>
<keyword evidence="2" id="KW-0560">Oxidoreductase</keyword>
<dbReference type="PRINTS" id="PR00080">
    <property type="entry name" value="SDRFAMILY"/>
</dbReference>
<gene>
    <name evidence="6" type="ORF">DFR71_4183</name>
</gene>
<dbReference type="Gene3D" id="3.40.50.720">
    <property type="entry name" value="NAD(P)-binding Rossmann-like Domain"/>
    <property type="match status" value="1"/>
</dbReference>
<dbReference type="NCBIfam" id="NF005878">
    <property type="entry name" value="PRK07825.1"/>
    <property type="match status" value="1"/>
</dbReference>
<dbReference type="InterPro" id="IPR002347">
    <property type="entry name" value="SDR_fam"/>
</dbReference>
<organism evidence="6 7">
    <name type="scientific">Nocardia alba</name>
    <dbReference type="NCBI Taxonomy" id="225051"/>
    <lineage>
        <taxon>Bacteria</taxon>
        <taxon>Bacillati</taxon>
        <taxon>Actinomycetota</taxon>
        <taxon>Actinomycetes</taxon>
        <taxon>Mycobacteriales</taxon>
        <taxon>Nocardiaceae</taxon>
        <taxon>Nocardia</taxon>
    </lineage>
</organism>
<evidence type="ECO:0000259" key="5">
    <source>
        <dbReference type="SMART" id="SM00822"/>
    </source>
</evidence>
<feature type="region of interest" description="Disordered" evidence="4">
    <location>
        <begin position="261"/>
        <end position="281"/>
    </location>
</feature>
<dbReference type="SMART" id="SM00822">
    <property type="entry name" value="PKS_KR"/>
    <property type="match status" value="1"/>
</dbReference>
<dbReference type="OrthoDB" id="9775296at2"/>
<feature type="domain" description="Ketoreductase" evidence="5">
    <location>
        <begin position="8"/>
        <end position="188"/>
    </location>
</feature>
<dbReference type="GO" id="GO:0016616">
    <property type="term" value="F:oxidoreductase activity, acting on the CH-OH group of donors, NAD or NADP as acceptor"/>
    <property type="evidence" value="ECO:0007669"/>
    <property type="project" value="TreeGrafter"/>
</dbReference>
<accession>A0A4R1FS93</accession>
<dbReference type="PRINTS" id="PR00081">
    <property type="entry name" value="GDHRDH"/>
</dbReference>
<dbReference type="InterPro" id="IPR036291">
    <property type="entry name" value="NAD(P)-bd_dom_sf"/>
</dbReference>
<comment type="similarity">
    <text evidence="1 3">Belongs to the short-chain dehydrogenases/reductases (SDR) family.</text>
</comment>
<evidence type="ECO:0000256" key="2">
    <source>
        <dbReference type="ARBA" id="ARBA00023002"/>
    </source>
</evidence>
<dbReference type="PROSITE" id="PS00061">
    <property type="entry name" value="ADH_SHORT"/>
    <property type="match status" value="1"/>
</dbReference>
<evidence type="ECO:0000313" key="6">
    <source>
        <dbReference type="EMBL" id="TCJ95268.1"/>
    </source>
</evidence>
<dbReference type="SUPFAM" id="SSF51735">
    <property type="entry name" value="NAD(P)-binding Rossmann-fold domains"/>
    <property type="match status" value="1"/>
</dbReference>
<evidence type="ECO:0000256" key="1">
    <source>
        <dbReference type="ARBA" id="ARBA00006484"/>
    </source>
</evidence>
<dbReference type="AlphaFoldDB" id="A0A4R1FS93"/>
<dbReference type="RefSeq" id="WP_084472901.1">
    <property type="nucleotide sequence ID" value="NZ_SMFR01000003.1"/>
</dbReference>
<evidence type="ECO:0000313" key="7">
    <source>
        <dbReference type="Proteomes" id="UP000294856"/>
    </source>
</evidence>
<name>A0A4R1FS93_9NOCA</name>
<sequence>MRGSITGLVVAVTGGARGIGGEIAAQLAQAGARVAIGDIDGEAARATAARLGARVVGLRLDVAERESFATFLAAVEREWGPLDVLVNNAGVLWVGPFDREPEAARRRQFDVNVHGVINGVTLAAPGMRARGAGHIVTVASAASKLSPPGESSYAATKHAVLGYLSGVRAELRGSGVELSVIMPTVVDTELATGTDTGAVALLQPAAVARAVVETIERPRFEVTVPGYVGPLLRAVNVLPATLRNRVLLAMVPDQVAAVHDSSSRDDYEHQICGPPNLHARR</sequence>
<dbReference type="InterPro" id="IPR020904">
    <property type="entry name" value="Sc_DH/Rdtase_CS"/>
</dbReference>
<dbReference type="Proteomes" id="UP000294856">
    <property type="component" value="Unassembled WGS sequence"/>
</dbReference>
<dbReference type="STRING" id="1210063.GCA_001612665_03842"/>
<comment type="caution">
    <text evidence="6">The sequence shown here is derived from an EMBL/GenBank/DDBJ whole genome shotgun (WGS) entry which is preliminary data.</text>
</comment>